<comment type="caution">
    <text evidence="7">The sequence shown here is derived from an EMBL/GenBank/DDBJ whole genome shotgun (WGS) entry which is preliminary data.</text>
</comment>
<dbReference type="Gene3D" id="3.30.1060.10">
    <property type="entry name" value="Peptide methionine sulphoxide reductase MsrA"/>
    <property type="match status" value="1"/>
</dbReference>
<dbReference type="InterPro" id="IPR049006">
    <property type="entry name" value="MsrA_helical"/>
</dbReference>
<comment type="catalytic activity">
    <reaction evidence="3">
        <text>L-methionyl-[protein] + [thioredoxin]-disulfide + H2O = L-methionyl-(S)-S-oxide-[protein] + [thioredoxin]-dithiol</text>
        <dbReference type="Rhea" id="RHEA:14217"/>
        <dbReference type="Rhea" id="RHEA-COMP:10698"/>
        <dbReference type="Rhea" id="RHEA-COMP:10700"/>
        <dbReference type="Rhea" id="RHEA-COMP:12313"/>
        <dbReference type="Rhea" id="RHEA-COMP:12315"/>
        <dbReference type="ChEBI" id="CHEBI:15377"/>
        <dbReference type="ChEBI" id="CHEBI:16044"/>
        <dbReference type="ChEBI" id="CHEBI:29950"/>
        <dbReference type="ChEBI" id="CHEBI:44120"/>
        <dbReference type="ChEBI" id="CHEBI:50058"/>
        <dbReference type="EC" id="1.8.4.11"/>
    </reaction>
</comment>
<dbReference type="SUPFAM" id="SSF55068">
    <property type="entry name" value="Peptide methionine sulfoxide reductase"/>
    <property type="match status" value="1"/>
</dbReference>
<gene>
    <name evidence="7" type="ORF">DQK91_13450</name>
</gene>
<reference evidence="7 8" key="1">
    <citation type="submission" date="2018-06" db="EMBL/GenBank/DDBJ databases">
        <title>Complete genome of Desulfovibrio marinus P48SEP.</title>
        <authorList>
            <person name="Crispim J.S."/>
            <person name="Vidigal P.M.P."/>
            <person name="Silva L.C.F."/>
            <person name="Araujo L.C."/>
            <person name="Laguardia C.N."/>
            <person name="Dias R.S."/>
            <person name="Sousa M.P."/>
            <person name="Paula S.O."/>
            <person name="Silva C."/>
        </authorList>
    </citation>
    <scope>NUCLEOTIDE SEQUENCE [LARGE SCALE GENOMIC DNA]</scope>
    <source>
        <strain evidence="7 8">P48SEP</strain>
    </source>
</reference>
<feature type="domain" description="Selenoprotein methionine sulfoxide reductase A helical" evidence="6">
    <location>
        <begin position="131"/>
        <end position="172"/>
    </location>
</feature>
<dbReference type="GO" id="GO:0008113">
    <property type="term" value="F:peptide-methionine (S)-S-oxide reductase activity"/>
    <property type="evidence" value="ECO:0007669"/>
    <property type="project" value="UniProtKB-EC"/>
</dbReference>
<dbReference type="PANTHER" id="PTHR43774:SF1">
    <property type="entry name" value="PEPTIDE METHIONINE SULFOXIDE REDUCTASE MSRA 2"/>
    <property type="match status" value="1"/>
</dbReference>
<evidence type="ECO:0000259" key="6">
    <source>
        <dbReference type="Pfam" id="PF20939"/>
    </source>
</evidence>
<keyword evidence="2" id="KW-0560">Oxidoreductase</keyword>
<dbReference type="OrthoDB" id="4174719at2"/>
<dbReference type="PANTHER" id="PTHR43774">
    <property type="entry name" value="PEPTIDE METHIONINE SULFOXIDE REDUCTASE"/>
    <property type="match status" value="1"/>
</dbReference>
<organism evidence="7 8">
    <name type="scientific">Oceanidesulfovibrio marinus</name>
    <dbReference type="NCBI Taxonomy" id="370038"/>
    <lineage>
        <taxon>Bacteria</taxon>
        <taxon>Pseudomonadati</taxon>
        <taxon>Thermodesulfobacteriota</taxon>
        <taxon>Desulfovibrionia</taxon>
        <taxon>Desulfovibrionales</taxon>
        <taxon>Desulfovibrionaceae</taxon>
        <taxon>Oceanidesulfovibrio</taxon>
    </lineage>
</organism>
<name>A0A6P1ZGL6_9BACT</name>
<dbReference type="Pfam" id="PF01625">
    <property type="entry name" value="PMSR"/>
    <property type="match status" value="1"/>
</dbReference>
<proteinExistence type="predicted"/>
<comment type="catalytic activity">
    <reaction evidence="4">
        <text>[thioredoxin]-disulfide + L-methionine + H2O = L-methionine (S)-S-oxide + [thioredoxin]-dithiol</text>
        <dbReference type="Rhea" id="RHEA:19993"/>
        <dbReference type="Rhea" id="RHEA-COMP:10698"/>
        <dbReference type="Rhea" id="RHEA-COMP:10700"/>
        <dbReference type="ChEBI" id="CHEBI:15377"/>
        <dbReference type="ChEBI" id="CHEBI:29950"/>
        <dbReference type="ChEBI" id="CHEBI:50058"/>
        <dbReference type="ChEBI" id="CHEBI:57844"/>
        <dbReference type="ChEBI" id="CHEBI:58772"/>
        <dbReference type="EC" id="1.8.4.11"/>
    </reaction>
</comment>
<protein>
    <recommendedName>
        <fullName evidence="1">peptide-methionine (S)-S-oxide reductase</fullName>
        <ecNumber evidence="1">1.8.4.11</ecNumber>
    </recommendedName>
</protein>
<accession>A0A6P1ZGL6</accession>
<dbReference type="EC" id="1.8.4.11" evidence="1"/>
<dbReference type="Proteomes" id="UP000434052">
    <property type="component" value="Unassembled WGS sequence"/>
</dbReference>
<evidence type="ECO:0000259" key="5">
    <source>
        <dbReference type="Pfam" id="PF01625"/>
    </source>
</evidence>
<evidence type="ECO:0000313" key="8">
    <source>
        <dbReference type="Proteomes" id="UP000434052"/>
    </source>
</evidence>
<dbReference type="InterPro" id="IPR002569">
    <property type="entry name" value="Met_Sox_Rdtase_MsrA_dom"/>
</dbReference>
<dbReference type="EMBL" id="QMIF01000008">
    <property type="protein sequence ID" value="TVM33156.1"/>
    <property type="molecule type" value="Genomic_DNA"/>
</dbReference>
<evidence type="ECO:0000256" key="2">
    <source>
        <dbReference type="ARBA" id="ARBA00023002"/>
    </source>
</evidence>
<sequence length="178" mass="20293">MRTRVGYAGGKLQNPTYHQLGNHTETLEIIFDPEMISYDELLDEFWRDHNPTTLAFSQQYKSVIFYHSEAQREAAELGKARREAQSGKTVYTEILPAPVFWPAEDYHQKYMLRRFGPIASEYYAIYPDAAEFRDSTAVARVNGYLGGYGSSDNLNNELPSLGLSPEAQQMLRDAVQGR</sequence>
<evidence type="ECO:0000313" key="7">
    <source>
        <dbReference type="EMBL" id="TVM33156.1"/>
    </source>
</evidence>
<evidence type="ECO:0000256" key="3">
    <source>
        <dbReference type="ARBA" id="ARBA00047806"/>
    </source>
</evidence>
<evidence type="ECO:0000256" key="1">
    <source>
        <dbReference type="ARBA" id="ARBA00012502"/>
    </source>
</evidence>
<dbReference type="InterPro" id="IPR036509">
    <property type="entry name" value="Met_Sox_Rdtase_MsrA_sf"/>
</dbReference>
<feature type="domain" description="Peptide methionine sulphoxide reductase MsrA" evidence="5">
    <location>
        <begin position="2"/>
        <end position="113"/>
    </location>
</feature>
<dbReference type="Pfam" id="PF20939">
    <property type="entry name" value="MsrA_helical"/>
    <property type="match status" value="1"/>
</dbReference>
<evidence type="ECO:0000256" key="4">
    <source>
        <dbReference type="ARBA" id="ARBA00048782"/>
    </source>
</evidence>
<dbReference type="AlphaFoldDB" id="A0A6P1ZGL6"/>